<organism evidence="1 2">
    <name type="scientific">Lithospermum erythrorhizon</name>
    <name type="common">Purple gromwell</name>
    <name type="synonym">Lithospermum officinale var. erythrorhizon</name>
    <dbReference type="NCBI Taxonomy" id="34254"/>
    <lineage>
        <taxon>Eukaryota</taxon>
        <taxon>Viridiplantae</taxon>
        <taxon>Streptophyta</taxon>
        <taxon>Embryophyta</taxon>
        <taxon>Tracheophyta</taxon>
        <taxon>Spermatophyta</taxon>
        <taxon>Magnoliopsida</taxon>
        <taxon>eudicotyledons</taxon>
        <taxon>Gunneridae</taxon>
        <taxon>Pentapetalae</taxon>
        <taxon>asterids</taxon>
        <taxon>lamiids</taxon>
        <taxon>Boraginales</taxon>
        <taxon>Boraginaceae</taxon>
        <taxon>Boraginoideae</taxon>
        <taxon>Lithospermeae</taxon>
        <taxon>Lithospermum</taxon>
    </lineage>
</organism>
<keyword evidence="2" id="KW-1185">Reference proteome</keyword>
<dbReference type="Proteomes" id="UP001454036">
    <property type="component" value="Unassembled WGS sequence"/>
</dbReference>
<evidence type="ECO:0000313" key="1">
    <source>
        <dbReference type="EMBL" id="GAA0166077.1"/>
    </source>
</evidence>
<comment type="caution">
    <text evidence="1">The sequence shown here is derived from an EMBL/GenBank/DDBJ whole genome shotgun (WGS) entry which is preliminary data.</text>
</comment>
<reference evidence="1 2" key="1">
    <citation type="submission" date="2024-01" db="EMBL/GenBank/DDBJ databases">
        <title>The complete chloroplast genome sequence of Lithospermum erythrorhizon: insights into the phylogenetic relationship among Boraginaceae species and the maternal lineages of purple gromwells.</title>
        <authorList>
            <person name="Okada T."/>
            <person name="Watanabe K."/>
        </authorList>
    </citation>
    <scope>NUCLEOTIDE SEQUENCE [LARGE SCALE GENOMIC DNA]</scope>
</reference>
<protein>
    <submittedName>
        <fullName evidence="1">Uncharacterized protein</fullName>
    </submittedName>
</protein>
<proteinExistence type="predicted"/>
<dbReference type="EMBL" id="BAABME010022558">
    <property type="protein sequence ID" value="GAA0166077.1"/>
    <property type="molecule type" value="Genomic_DNA"/>
</dbReference>
<name>A0AAV3QVK0_LITER</name>
<evidence type="ECO:0000313" key="2">
    <source>
        <dbReference type="Proteomes" id="UP001454036"/>
    </source>
</evidence>
<gene>
    <name evidence="1" type="ORF">LIER_40114</name>
</gene>
<sequence length="163" mass="18958">MFRNFIQEGALLDLGYVGKEGCEEVVRHAWSKYIKGSRWFQVCEKIRDVRMGLIDWCRKNNFNSRIRIDDLQTKIKKAYDEECFNMDDILHLEKELEVAWGKKKHRHNSIIGLEDKDGVWREGTEAVEEVVLGYFGDIFSANSMCSSELAIGDMQGRVTVEMN</sequence>
<dbReference type="AlphaFoldDB" id="A0AAV3QVK0"/>
<accession>A0AAV3QVK0</accession>